<comment type="caution">
    <text evidence="2">The sequence shown here is derived from an EMBL/GenBank/DDBJ whole genome shotgun (WGS) entry which is preliminary data.</text>
</comment>
<feature type="compositionally biased region" description="Basic residues" evidence="1">
    <location>
        <begin position="18"/>
        <end position="27"/>
    </location>
</feature>
<sequence>MNRRWVNQSLPKPEQRVSHHRSGRRLRVSGSTYHPGGGVHIWTAVTHLLSSRSSLSMVNQPSSTHIS</sequence>
<proteinExistence type="predicted"/>
<evidence type="ECO:0000313" key="2">
    <source>
        <dbReference type="EMBL" id="KAG5548908.1"/>
    </source>
</evidence>
<protein>
    <submittedName>
        <fullName evidence="2">Uncharacterized protein</fullName>
    </submittedName>
</protein>
<feature type="compositionally biased region" description="Polar residues" evidence="1">
    <location>
        <begin position="1"/>
        <end position="10"/>
    </location>
</feature>
<dbReference type="EMBL" id="JACTNZ010000005">
    <property type="protein sequence ID" value="KAG5548908.1"/>
    <property type="molecule type" value="Genomic_DNA"/>
</dbReference>
<accession>A0AAV6K8W6</accession>
<dbReference type="AlphaFoldDB" id="A0AAV6K8W6"/>
<feature type="region of interest" description="Disordered" evidence="1">
    <location>
        <begin position="1"/>
        <end position="36"/>
    </location>
</feature>
<evidence type="ECO:0000256" key="1">
    <source>
        <dbReference type="SAM" id="MobiDB-lite"/>
    </source>
</evidence>
<gene>
    <name evidence="2" type="ORF">RHGRI_014314</name>
</gene>
<name>A0AAV6K8W6_9ERIC</name>
<keyword evidence="3" id="KW-1185">Reference proteome</keyword>
<reference evidence="2" key="1">
    <citation type="submission" date="2020-08" db="EMBL/GenBank/DDBJ databases">
        <title>Plant Genome Project.</title>
        <authorList>
            <person name="Zhang R.-G."/>
        </authorList>
    </citation>
    <scope>NUCLEOTIDE SEQUENCE</scope>
    <source>
        <strain evidence="2">WSP0</strain>
        <tissue evidence="2">Leaf</tissue>
    </source>
</reference>
<evidence type="ECO:0000313" key="3">
    <source>
        <dbReference type="Proteomes" id="UP000823749"/>
    </source>
</evidence>
<dbReference type="Proteomes" id="UP000823749">
    <property type="component" value="Chromosome 5"/>
</dbReference>
<organism evidence="2 3">
    <name type="scientific">Rhododendron griersonianum</name>
    <dbReference type="NCBI Taxonomy" id="479676"/>
    <lineage>
        <taxon>Eukaryota</taxon>
        <taxon>Viridiplantae</taxon>
        <taxon>Streptophyta</taxon>
        <taxon>Embryophyta</taxon>
        <taxon>Tracheophyta</taxon>
        <taxon>Spermatophyta</taxon>
        <taxon>Magnoliopsida</taxon>
        <taxon>eudicotyledons</taxon>
        <taxon>Gunneridae</taxon>
        <taxon>Pentapetalae</taxon>
        <taxon>asterids</taxon>
        <taxon>Ericales</taxon>
        <taxon>Ericaceae</taxon>
        <taxon>Ericoideae</taxon>
        <taxon>Rhodoreae</taxon>
        <taxon>Rhododendron</taxon>
    </lineage>
</organism>